<dbReference type="AlphaFoldDB" id="A0A4Y8QXF5"/>
<dbReference type="EMBL" id="SOZH01000012">
    <property type="protein sequence ID" value="TFF04383.1"/>
    <property type="molecule type" value="Genomic_DNA"/>
</dbReference>
<proteinExistence type="predicted"/>
<evidence type="ECO:0000256" key="1">
    <source>
        <dbReference type="SAM" id="Phobius"/>
    </source>
</evidence>
<protein>
    <submittedName>
        <fullName evidence="2">Uncharacterized protein</fullName>
    </submittedName>
</protein>
<keyword evidence="1" id="KW-0812">Transmembrane</keyword>
<keyword evidence="1" id="KW-0472">Membrane</keyword>
<feature type="transmembrane region" description="Helical" evidence="1">
    <location>
        <begin position="55"/>
        <end position="79"/>
    </location>
</feature>
<sequence>MSEEIESAKFYTRARRIPILIGRLHDGTAIPGGPYTITQLAVGGGSALVMAKTTAIWAVFGLLINVVVFVAVVLGLTFLAGRLPSTGRNPIAWAADGLGLLISTPGGVQNGRAMRVARPHAVRHQIAASGGVSATRATTAAPAQTAAVAEEPPAAAAEVVEVAGTAPSQLTGVGRLLASAVAGKDSNHDA</sequence>
<organism evidence="2 3">
    <name type="scientific">Cellulosimicrobium funkei</name>
    <dbReference type="NCBI Taxonomy" id="264251"/>
    <lineage>
        <taxon>Bacteria</taxon>
        <taxon>Bacillati</taxon>
        <taxon>Actinomycetota</taxon>
        <taxon>Actinomycetes</taxon>
        <taxon>Micrococcales</taxon>
        <taxon>Promicromonosporaceae</taxon>
        <taxon>Cellulosimicrobium</taxon>
    </lineage>
</organism>
<accession>A0A4Y8QXF5</accession>
<evidence type="ECO:0000313" key="3">
    <source>
        <dbReference type="Proteomes" id="UP000298003"/>
    </source>
</evidence>
<comment type="caution">
    <text evidence="2">The sequence shown here is derived from an EMBL/GenBank/DDBJ whole genome shotgun (WGS) entry which is preliminary data.</text>
</comment>
<dbReference type="Proteomes" id="UP000298003">
    <property type="component" value="Unassembled WGS sequence"/>
</dbReference>
<dbReference type="RefSeq" id="WP_061268917.1">
    <property type="nucleotide sequence ID" value="NZ_SOZH01000012.1"/>
</dbReference>
<name>A0A4Y8QXF5_9MICO</name>
<evidence type="ECO:0000313" key="2">
    <source>
        <dbReference type="EMBL" id="TFF04383.1"/>
    </source>
</evidence>
<keyword evidence="3" id="KW-1185">Reference proteome</keyword>
<gene>
    <name evidence="2" type="ORF">E1O70_18225</name>
</gene>
<reference evidence="2 3" key="1">
    <citation type="submission" date="2019-03" db="EMBL/GenBank/DDBJ databases">
        <title>Cellulosimicrobium funkei JCM14302 Assembly.</title>
        <authorList>
            <person name="Dou T."/>
        </authorList>
    </citation>
    <scope>NUCLEOTIDE SEQUENCE [LARGE SCALE GENOMIC DNA]</scope>
    <source>
        <strain evidence="2 3">JCM 14302</strain>
    </source>
</reference>
<keyword evidence="1" id="KW-1133">Transmembrane helix</keyword>
<dbReference type="GeneID" id="95686423"/>